<protein>
    <submittedName>
        <fullName evidence="1">DUF535 domain-containing protein</fullName>
    </submittedName>
</protein>
<dbReference type="GO" id="GO:0006974">
    <property type="term" value="P:DNA damage response"/>
    <property type="evidence" value="ECO:0007669"/>
    <property type="project" value="TreeGrafter"/>
</dbReference>
<accession>A0A2M8S0Q9</accession>
<comment type="caution">
    <text evidence="1">The sequence shown here is derived from an EMBL/GenBank/DDBJ whole genome shotgun (WGS) entry which is preliminary data.</text>
</comment>
<dbReference type="Pfam" id="PF04393">
    <property type="entry name" value="DUF535"/>
    <property type="match status" value="1"/>
</dbReference>
<organism evidence="1 2">
    <name type="scientific">Conservatibacter flavescens</name>
    <dbReference type="NCBI Taxonomy" id="28161"/>
    <lineage>
        <taxon>Bacteria</taxon>
        <taxon>Pseudomonadati</taxon>
        <taxon>Pseudomonadota</taxon>
        <taxon>Gammaproteobacteria</taxon>
        <taxon>Pasteurellales</taxon>
        <taxon>Pasteurellaceae</taxon>
        <taxon>Conservatibacter</taxon>
    </lineage>
</organism>
<reference evidence="1 2" key="1">
    <citation type="submission" date="2017-11" db="EMBL/GenBank/DDBJ databases">
        <title>Reclassification of Bisgaard taxon 7 as Conservatibacter flavescens gen. nov., sp. nov.</title>
        <authorList>
            <person name="Christensen H."/>
        </authorList>
    </citation>
    <scope>NUCLEOTIDE SEQUENCE [LARGE SCALE GENOMIC DNA]</scope>
    <source>
        <strain evidence="1 2">7_4</strain>
    </source>
</reference>
<name>A0A2M8S0Q9_9PAST</name>
<sequence length="292" mass="34897">MLYEHYDWPKPITFYPDQGQKSYRLKRLRFHLRSLLYKRVIRQFVYFVQQNPQIQPLLAHKPSYYYPLVHRFLDKRFHAEQRLKYMCQSLQFLPQKLRELGLPPLWENPISFGEIVPNLALRLNINEFQAMEGFWALELYDISIEQCVYVLTFANVDDAFLIGSIQGPNFDGSKELVKKLTKACHGLRPAYLLIESMKALTMTLNVKQLLGIPHQYQNKSRVIQSKRYVVNYDEMFKESAGVKHKYWELPTYFNIKDIETIASNKRSMYRKRYAMLTDIQQRMMMLMNKQAQ</sequence>
<evidence type="ECO:0000313" key="1">
    <source>
        <dbReference type="EMBL" id="PJG84715.1"/>
    </source>
</evidence>
<dbReference type="PANTHER" id="PTHR38785">
    <property type="entry name" value="HOMOLOG OF VIRK"/>
    <property type="match status" value="1"/>
</dbReference>
<dbReference type="InterPro" id="IPR007488">
    <property type="entry name" value="DUF535"/>
</dbReference>
<dbReference type="RefSeq" id="WP_100289286.1">
    <property type="nucleotide sequence ID" value="NZ_PHHA01000021.1"/>
</dbReference>
<dbReference type="PANTHER" id="PTHR38785:SF1">
    <property type="entry name" value="HOMOLOG OF VIRK"/>
    <property type="match status" value="1"/>
</dbReference>
<gene>
    <name evidence="1" type="ORF">CVP05_09235</name>
</gene>
<proteinExistence type="predicted"/>
<dbReference type="Proteomes" id="UP000229329">
    <property type="component" value="Unassembled WGS sequence"/>
</dbReference>
<dbReference type="EMBL" id="PHHA01000021">
    <property type="protein sequence ID" value="PJG84715.1"/>
    <property type="molecule type" value="Genomic_DNA"/>
</dbReference>
<keyword evidence="2" id="KW-1185">Reference proteome</keyword>
<evidence type="ECO:0000313" key="2">
    <source>
        <dbReference type="Proteomes" id="UP000229329"/>
    </source>
</evidence>
<dbReference type="OrthoDB" id="6835762at2"/>
<dbReference type="AlphaFoldDB" id="A0A2M8S0Q9"/>